<evidence type="ECO:0000256" key="3">
    <source>
        <dbReference type="ARBA" id="ARBA00022553"/>
    </source>
</evidence>
<feature type="domain" description="FERM" evidence="7">
    <location>
        <begin position="79"/>
        <end position="368"/>
    </location>
</feature>
<dbReference type="SUPFAM" id="SSF50729">
    <property type="entry name" value="PH domain-like"/>
    <property type="match status" value="1"/>
</dbReference>
<dbReference type="CDD" id="cd13184">
    <property type="entry name" value="FERM_C_4_1_family"/>
    <property type="match status" value="1"/>
</dbReference>
<dbReference type="FunFam" id="3.10.20.90:FF:000002">
    <property type="entry name" value="Erythrocyte protein band 4.1-like 3"/>
    <property type="match status" value="1"/>
</dbReference>
<reference evidence="9" key="1">
    <citation type="submission" date="2025-08" db="UniProtKB">
        <authorList>
            <consortium name="RefSeq"/>
        </authorList>
    </citation>
    <scope>IDENTIFICATION</scope>
    <source>
        <tissue evidence="9">Sperm</tissue>
    </source>
</reference>
<protein>
    <submittedName>
        <fullName evidence="9">Protein 4.1-like isoform X2</fullName>
    </submittedName>
</protein>
<dbReference type="InterPro" id="IPR019749">
    <property type="entry name" value="Band_41_domain"/>
</dbReference>
<dbReference type="CDD" id="cd14473">
    <property type="entry name" value="FERM_B-lobe"/>
    <property type="match status" value="1"/>
</dbReference>
<dbReference type="Gene3D" id="1.20.80.10">
    <property type="match status" value="1"/>
</dbReference>
<dbReference type="Pfam" id="PF00373">
    <property type="entry name" value="FERM_M"/>
    <property type="match status" value="1"/>
</dbReference>
<dbReference type="GO" id="GO:0005198">
    <property type="term" value="F:structural molecule activity"/>
    <property type="evidence" value="ECO:0007669"/>
    <property type="project" value="InterPro"/>
</dbReference>
<keyword evidence="8" id="KW-1185">Reference proteome</keyword>
<feature type="region of interest" description="Disordered" evidence="6">
    <location>
        <begin position="1"/>
        <end position="75"/>
    </location>
</feature>
<dbReference type="SUPFAM" id="SSF47031">
    <property type="entry name" value="Second domain of FERM"/>
    <property type="match status" value="1"/>
</dbReference>
<dbReference type="SMART" id="SM01195">
    <property type="entry name" value="FA"/>
    <property type="match status" value="1"/>
</dbReference>
<organism evidence="8 9">
    <name type="scientific">Petromyzon marinus</name>
    <name type="common">Sea lamprey</name>
    <dbReference type="NCBI Taxonomy" id="7757"/>
    <lineage>
        <taxon>Eukaryota</taxon>
        <taxon>Metazoa</taxon>
        <taxon>Chordata</taxon>
        <taxon>Craniata</taxon>
        <taxon>Vertebrata</taxon>
        <taxon>Cyclostomata</taxon>
        <taxon>Hyperoartia</taxon>
        <taxon>Petromyzontiformes</taxon>
        <taxon>Petromyzontidae</taxon>
        <taxon>Petromyzon</taxon>
    </lineage>
</organism>
<dbReference type="PROSITE" id="PS00660">
    <property type="entry name" value="FERM_1"/>
    <property type="match status" value="1"/>
</dbReference>
<evidence type="ECO:0000256" key="2">
    <source>
        <dbReference type="ARBA" id="ARBA00022490"/>
    </source>
</evidence>
<dbReference type="SMART" id="SM01196">
    <property type="entry name" value="FERM_C"/>
    <property type="match status" value="1"/>
</dbReference>
<dbReference type="Pfam" id="PF04382">
    <property type="entry name" value="SAB"/>
    <property type="match status" value="1"/>
</dbReference>
<dbReference type="GO" id="GO:0005886">
    <property type="term" value="C:plasma membrane"/>
    <property type="evidence" value="ECO:0007669"/>
    <property type="project" value="TreeGrafter"/>
</dbReference>
<dbReference type="InterPro" id="IPR035963">
    <property type="entry name" value="FERM_2"/>
</dbReference>
<dbReference type="Pfam" id="PF09379">
    <property type="entry name" value="FERM_N"/>
    <property type="match status" value="1"/>
</dbReference>
<evidence type="ECO:0000256" key="5">
    <source>
        <dbReference type="ARBA" id="ARBA00023212"/>
    </source>
</evidence>
<dbReference type="GO" id="GO:0030866">
    <property type="term" value="P:cortical actin cytoskeleton organization"/>
    <property type="evidence" value="ECO:0007669"/>
    <property type="project" value="InterPro"/>
</dbReference>
<name>A0AAJ7T1G5_PETMA</name>
<feature type="compositionally biased region" description="Basic and acidic residues" evidence="6">
    <location>
        <begin position="465"/>
        <end position="487"/>
    </location>
</feature>
<dbReference type="InterPro" id="IPR014352">
    <property type="entry name" value="FERM/acyl-CoA-bd_prot_sf"/>
</dbReference>
<dbReference type="InterPro" id="IPR018979">
    <property type="entry name" value="FERM_N"/>
</dbReference>
<dbReference type="Gene3D" id="2.30.29.30">
    <property type="entry name" value="Pleckstrin-homology domain (PH domain)/Phosphotyrosine-binding domain (PTB)"/>
    <property type="match status" value="1"/>
</dbReference>
<feature type="compositionally biased region" description="Basic and acidic residues" evidence="6">
    <location>
        <begin position="39"/>
        <end position="52"/>
    </location>
</feature>
<dbReference type="InterPro" id="IPR029071">
    <property type="entry name" value="Ubiquitin-like_domsf"/>
</dbReference>
<keyword evidence="2" id="KW-0963">Cytoplasm</keyword>
<evidence type="ECO:0000256" key="1">
    <source>
        <dbReference type="ARBA" id="ARBA00004245"/>
    </source>
</evidence>
<dbReference type="Proteomes" id="UP001318040">
    <property type="component" value="Chromosome 12"/>
</dbReference>
<dbReference type="GO" id="GO:0031032">
    <property type="term" value="P:actomyosin structure organization"/>
    <property type="evidence" value="ECO:0007669"/>
    <property type="project" value="TreeGrafter"/>
</dbReference>
<dbReference type="FunFam" id="2.30.29.30:FF:000001">
    <property type="entry name" value="Erythrocyte membrane protein band 4.1"/>
    <property type="match status" value="1"/>
</dbReference>
<dbReference type="PANTHER" id="PTHR23280">
    <property type="entry name" value="4.1 G PROTEIN"/>
    <property type="match status" value="1"/>
</dbReference>
<dbReference type="PRINTS" id="PR00935">
    <property type="entry name" value="BAND41"/>
</dbReference>
<dbReference type="AlphaFoldDB" id="A0AAJ7T1G5"/>
<dbReference type="PIRSF" id="PIRSF002304">
    <property type="entry name" value="Membrane_skeletal_4_1"/>
    <property type="match status" value="1"/>
</dbReference>
<dbReference type="InterPro" id="IPR007477">
    <property type="entry name" value="SAB_dom"/>
</dbReference>
<dbReference type="InterPro" id="IPR019747">
    <property type="entry name" value="FERM_CS"/>
</dbReference>
<dbReference type="GeneID" id="116941575"/>
<evidence type="ECO:0000259" key="7">
    <source>
        <dbReference type="PROSITE" id="PS50057"/>
    </source>
</evidence>
<dbReference type="Pfam" id="PF09380">
    <property type="entry name" value="FERM_C"/>
    <property type="match status" value="1"/>
</dbReference>
<comment type="subcellular location">
    <subcellularLocation>
        <location evidence="1">Cytoplasm</location>
        <location evidence="1">Cytoskeleton</location>
    </subcellularLocation>
</comment>
<feature type="region of interest" description="Disordered" evidence="6">
    <location>
        <begin position="389"/>
        <end position="549"/>
    </location>
</feature>
<dbReference type="PANTHER" id="PTHR23280:SF21">
    <property type="entry name" value="PROTEIN 4.1 HOMOLOG"/>
    <property type="match status" value="1"/>
</dbReference>
<dbReference type="InterPro" id="IPR000299">
    <property type="entry name" value="FERM_domain"/>
</dbReference>
<dbReference type="PROSITE" id="PS00661">
    <property type="entry name" value="FERM_2"/>
    <property type="match status" value="1"/>
</dbReference>
<evidence type="ECO:0000256" key="4">
    <source>
        <dbReference type="ARBA" id="ARBA00023203"/>
    </source>
</evidence>
<dbReference type="InterPro" id="IPR008379">
    <property type="entry name" value="Band_4.1_C"/>
</dbReference>
<evidence type="ECO:0000313" key="8">
    <source>
        <dbReference type="Proteomes" id="UP001318040"/>
    </source>
</evidence>
<keyword evidence="5" id="KW-0206">Cytoskeleton</keyword>
<feature type="region of interest" description="Disordered" evidence="6">
    <location>
        <begin position="590"/>
        <end position="661"/>
    </location>
</feature>
<dbReference type="FunFam" id="1.20.80.10:FF:000001">
    <property type="entry name" value="Erythrocyte membrane protein band 4.1"/>
    <property type="match status" value="1"/>
</dbReference>
<dbReference type="GO" id="GO:0003779">
    <property type="term" value="F:actin binding"/>
    <property type="evidence" value="ECO:0007669"/>
    <property type="project" value="UniProtKB-KW"/>
</dbReference>
<dbReference type="InterPro" id="IPR019748">
    <property type="entry name" value="FERM_central"/>
</dbReference>
<proteinExistence type="predicted"/>
<dbReference type="Gene3D" id="3.10.20.90">
    <property type="entry name" value="Phosphatidylinositol 3-kinase Catalytic Subunit, Chain A, domain 1"/>
    <property type="match status" value="1"/>
</dbReference>
<dbReference type="SUPFAM" id="SSF54236">
    <property type="entry name" value="Ubiquitin-like"/>
    <property type="match status" value="1"/>
</dbReference>
<evidence type="ECO:0000313" key="9">
    <source>
        <dbReference type="RefSeq" id="XP_032808650.1"/>
    </source>
</evidence>
<evidence type="ECO:0000256" key="6">
    <source>
        <dbReference type="SAM" id="MobiDB-lite"/>
    </source>
</evidence>
<dbReference type="PROSITE" id="PS50057">
    <property type="entry name" value="FERM_3"/>
    <property type="match status" value="1"/>
</dbReference>
<accession>A0AAJ7T1G5</accession>
<sequence>MASGVGAGATTGEEAAVDKKAPEMADGAAPAHSNATGNGKEEKVLDGERLSKGDQGSAKSTPSKGGKSPARGSRRQCTVPCSVSLLDGSVFPCDVDKQAKGQVLFDLVCEHLNLLEKDYFGLNYRDNTEQKEEPCLVIFQNWLDPNKEIKRQVRGAWTFIFNTKFYPPDPAQLTEDITRYYICLQLREDVASGRLPCSFVTHAVLGSYALQAELGDHEPDEHGPGYASEFRFAPNQTPELEDKVVELHKTHRNMTPAEADLHFLENAKKLSMYGVDLHHARDSEGLDIMLGVCANGLLIYRDRLRINRFAWPKILKISYKRTNFYIKIRPGEFEQFESTIGFKLPTHRAAKRLWKTCIEHHAFFRLVSADPQPKSRIFTLGSRFRYSGRTQAETRQMSAAIDRPAPAFQRSSSKRKTSTRSLDRAPMVSDHEKVSLDGAAARDLQPPSVGSNGAAKVEALPKASAEPHEAPRSAVDKQRRQGDDGARAAKVPSGSSKGGGSVAMATPEDGTTPNDQTSTEGEGERAGSSQTPPTGRENHPSRRVAGENVFVRHSRLMLEGLDEKPEHAVRHQANLAELKRSFLGAPQTADADWNKRFSGEGGVPATADPAAKQSNGDTAPPGGPLANGTEAKPEQPPVVQTETMSFNSAAPASGTEITTRDVPIVATETKTITYEAPQDIVENDGQPGLLMSAQTITSETSSSTMTTHITKTVKDGISETRIEKRIVISGDSDLDHDQALAQAIKEAKEQHPDMAVTRVVVHKETEVLATADHE</sequence>
<feature type="compositionally biased region" description="Polar residues" evidence="6">
    <location>
        <begin position="509"/>
        <end position="520"/>
    </location>
</feature>
<gene>
    <name evidence="9" type="primary">LOC116941575</name>
</gene>
<keyword evidence="3" id="KW-0597">Phosphoprotein</keyword>
<dbReference type="InterPro" id="IPR014847">
    <property type="entry name" value="FA"/>
</dbReference>
<dbReference type="GO" id="GO:0005856">
    <property type="term" value="C:cytoskeleton"/>
    <property type="evidence" value="ECO:0007669"/>
    <property type="project" value="UniProtKB-SubCell"/>
</dbReference>
<keyword evidence="4" id="KW-0009">Actin-binding</keyword>
<dbReference type="InterPro" id="IPR018980">
    <property type="entry name" value="FERM_PH-like_C"/>
</dbReference>
<dbReference type="Pfam" id="PF08736">
    <property type="entry name" value="FA"/>
    <property type="match status" value="1"/>
</dbReference>
<dbReference type="InterPro" id="IPR011993">
    <property type="entry name" value="PH-like_dom_sf"/>
</dbReference>
<dbReference type="Pfam" id="PF05902">
    <property type="entry name" value="4_1_CTD"/>
    <property type="match status" value="1"/>
</dbReference>
<feature type="compositionally biased region" description="Polar residues" evidence="6">
    <location>
        <begin position="638"/>
        <end position="650"/>
    </location>
</feature>
<dbReference type="RefSeq" id="XP_032808650.1">
    <property type="nucleotide sequence ID" value="XM_032952759.1"/>
</dbReference>
<dbReference type="SMART" id="SM00295">
    <property type="entry name" value="B41"/>
    <property type="match status" value="1"/>
</dbReference>